<dbReference type="OrthoDB" id="5973539at2759"/>
<feature type="compositionally biased region" description="Polar residues" evidence="1">
    <location>
        <begin position="39"/>
        <end position="54"/>
    </location>
</feature>
<protein>
    <submittedName>
        <fullName evidence="2">Uncharacterized protein</fullName>
    </submittedName>
</protein>
<reference evidence="3" key="1">
    <citation type="journal article" date="2015" name="PLoS Genet.">
        <title>The dynamic genome and transcriptome of the human fungal pathogen Blastomyces and close relative Emmonsia.</title>
        <authorList>
            <person name="Munoz J.F."/>
            <person name="Gauthier G.M."/>
            <person name="Desjardins C.A."/>
            <person name="Gallo J.E."/>
            <person name="Holder J."/>
            <person name="Sullivan T.D."/>
            <person name="Marty A.J."/>
            <person name="Carmen J.C."/>
            <person name="Chen Z."/>
            <person name="Ding L."/>
            <person name="Gujja S."/>
            <person name="Magrini V."/>
            <person name="Misas E."/>
            <person name="Mitreva M."/>
            <person name="Priest M."/>
            <person name="Saif S."/>
            <person name="Whiston E.A."/>
            <person name="Young S."/>
            <person name="Zeng Q."/>
            <person name="Goldman W.E."/>
            <person name="Mardis E.R."/>
            <person name="Taylor J.W."/>
            <person name="McEwen J.G."/>
            <person name="Clay O.K."/>
            <person name="Klein B.S."/>
            <person name="Cuomo C.A."/>
        </authorList>
    </citation>
    <scope>NUCLEOTIDE SEQUENCE [LARGE SCALE GENOMIC DNA]</scope>
    <source>
        <strain evidence="3">UAMH 3008</strain>
    </source>
</reference>
<sequence>MLIICLGENLREHLNHLEVLPASVKQSHAIETTPAIDAGSSNATTNGSCSSNSSPHIVAMSPPAYAVSDGSASTSSVITPGECQYLLPLLEEGKAALSMWDSSTNIMQPTDISAALGM</sequence>
<comment type="caution">
    <text evidence="2">The sequence shown here is derived from an EMBL/GenBank/DDBJ whole genome shotgun (WGS) entry which is preliminary data.</text>
</comment>
<name>A0A0G2J9E9_9EURO</name>
<dbReference type="VEuPathDB" id="FungiDB:EMCG_01814"/>
<evidence type="ECO:0000313" key="2">
    <source>
        <dbReference type="EMBL" id="KKZ63861.1"/>
    </source>
</evidence>
<proteinExistence type="predicted"/>
<dbReference type="EMBL" id="LCZI01000905">
    <property type="protein sequence ID" value="KKZ63861.1"/>
    <property type="molecule type" value="Genomic_DNA"/>
</dbReference>
<gene>
    <name evidence="2" type="ORF">EMCG_01814</name>
</gene>
<organism evidence="2 3">
    <name type="scientific">[Emmonsia] crescens</name>
    <dbReference type="NCBI Taxonomy" id="73230"/>
    <lineage>
        <taxon>Eukaryota</taxon>
        <taxon>Fungi</taxon>
        <taxon>Dikarya</taxon>
        <taxon>Ascomycota</taxon>
        <taxon>Pezizomycotina</taxon>
        <taxon>Eurotiomycetes</taxon>
        <taxon>Eurotiomycetidae</taxon>
        <taxon>Onygenales</taxon>
        <taxon>Ajellomycetaceae</taxon>
        <taxon>Emergomyces</taxon>
    </lineage>
</organism>
<feature type="region of interest" description="Disordered" evidence="1">
    <location>
        <begin position="35"/>
        <end position="54"/>
    </location>
</feature>
<evidence type="ECO:0000313" key="3">
    <source>
        <dbReference type="Proteomes" id="UP000034164"/>
    </source>
</evidence>
<accession>A0A0G2J9E9</accession>
<dbReference type="Proteomes" id="UP000034164">
    <property type="component" value="Unassembled WGS sequence"/>
</dbReference>
<evidence type="ECO:0000256" key="1">
    <source>
        <dbReference type="SAM" id="MobiDB-lite"/>
    </source>
</evidence>
<dbReference type="AlphaFoldDB" id="A0A0G2J9E9"/>